<name>A0A9W8K2L2_9AGAR</name>
<dbReference type="EMBL" id="JANKHO010000400">
    <property type="protein sequence ID" value="KAJ3510418.1"/>
    <property type="molecule type" value="Genomic_DNA"/>
</dbReference>
<proteinExistence type="predicted"/>
<comment type="caution">
    <text evidence="1">The sequence shown here is derived from an EMBL/GenBank/DDBJ whole genome shotgun (WGS) entry which is preliminary data.</text>
</comment>
<organism evidence="1 2">
    <name type="scientific">Agrocybe chaxingu</name>
    <dbReference type="NCBI Taxonomy" id="84603"/>
    <lineage>
        <taxon>Eukaryota</taxon>
        <taxon>Fungi</taxon>
        <taxon>Dikarya</taxon>
        <taxon>Basidiomycota</taxon>
        <taxon>Agaricomycotina</taxon>
        <taxon>Agaricomycetes</taxon>
        <taxon>Agaricomycetidae</taxon>
        <taxon>Agaricales</taxon>
        <taxon>Agaricineae</taxon>
        <taxon>Strophariaceae</taxon>
        <taxon>Agrocybe</taxon>
    </lineage>
</organism>
<sequence length="93" mass="10660">MMCYATMTGGASILEEYRDRKDNRECKRGLCRTWEVFSPCIELAHGRILSPPLLERLRLGDMRSWGPHLLGAEYVLQVEKPINTYASDDIESV</sequence>
<dbReference type="AlphaFoldDB" id="A0A9W8K2L2"/>
<keyword evidence="2" id="KW-1185">Reference proteome</keyword>
<evidence type="ECO:0000313" key="2">
    <source>
        <dbReference type="Proteomes" id="UP001148786"/>
    </source>
</evidence>
<protein>
    <submittedName>
        <fullName evidence="1">Uncharacterized protein</fullName>
    </submittedName>
</protein>
<evidence type="ECO:0000313" key="1">
    <source>
        <dbReference type="EMBL" id="KAJ3510418.1"/>
    </source>
</evidence>
<dbReference type="Proteomes" id="UP001148786">
    <property type="component" value="Unassembled WGS sequence"/>
</dbReference>
<accession>A0A9W8K2L2</accession>
<reference evidence="1" key="1">
    <citation type="submission" date="2022-07" db="EMBL/GenBank/DDBJ databases">
        <title>Genome Sequence of Agrocybe chaxingu.</title>
        <authorList>
            <person name="Buettner E."/>
        </authorList>
    </citation>
    <scope>NUCLEOTIDE SEQUENCE</scope>
    <source>
        <strain evidence="1">MP-N11</strain>
    </source>
</reference>
<gene>
    <name evidence="1" type="ORF">NLJ89_g4683</name>
</gene>